<dbReference type="Gene3D" id="1.10.1900.20">
    <property type="entry name" value="Ribosomal protein L20"/>
    <property type="match status" value="1"/>
</dbReference>
<accession>A0A834RGX7</accession>
<dbReference type="GO" id="GO:1990904">
    <property type="term" value="C:ribonucleoprotein complex"/>
    <property type="evidence" value="ECO:0007669"/>
    <property type="project" value="UniProtKB-KW"/>
</dbReference>
<keyword evidence="6" id="KW-1185">Reference proteome</keyword>
<dbReference type="GO" id="GO:0003735">
    <property type="term" value="F:structural constituent of ribosome"/>
    <property type="evidence" value="ECO:0007669"/>
    <property type="project" value="InterPro"/>
</dbReference>
<dbReference type="EnsemblMetazoa" id="SSS_7491s_mrna">
    <property type="protein sequence ID" value="KAF7493208.1"/>
    <property type="gene ID" value="SSS_7491"/>
</dbReference>
<dbReference type="GO" id="GO:0019843">
    <property type="term" value="F:rRNA binding"/>
    <property type="evidence" value="ECO:0007669"/>
    <property type="project" value="InterPro"/>
</dbReference>
<dbReference type="PANTHER" id="PTHR10986">
    <property type="entry name" value="39S RIBOSOMAL PROTEIN L20"/>
    <property type="match status" value="1"/>
</dbReference>
<reference evidence="4" key="2">
    <citation type="submission" date="2020-01" db="EMBL/GenBank/DDBJ databases">
        <authorList>
            <person name="Korhonen P.K.K."/>
            <person name="Guangxu M.G."/>
            <person name="Wang T.W."/>
            <person name="Stroehlein A.J.S."/>
            <person name="Young N.D."/>
            <person name="Ang C.-S.A."/>
            <person name="Fernando D.W.F."/>
            <person name="Lu H.L."/>
            <person name="Taylor S.T."/>
            <person name="Ehtesham M.E.M."/>
            <person name="Najaraj S.H.N."/>
            <person name="Harsha G.H.G."/>
            <person name="Madugundu A.M."/>
            <person name="Renuse S.R."/>
            <person name="Holt D.H."/>
            <person name="Pandey A.P."/>
            <person name="Papenfuss A.P."/>
            <person name="Gasser R.B.G."/>
            <person name="Fischer K.F."/>
        </authorList>
    </citation>
    <scope>NUCLEOTIDE SEQUENCE</scope>
    <source>
        <strain evidence="4">SSS_KF_BRIS2020</strain>
    </source>
</reference>
<evidence type="ECO:0000256" key="3">
    <source>
        <dbReference type="ARBA" id="ARBA00023274"/>
    </source>
</evidence>
<dbReference type="OrthoDB" id="10251781at2759"/>
<reference evidence="6" key="1">
    <citation type="journal article" date="2020" name="PLoS Negl. Trop. Dis.">
        <title>High-quality nuclear genome for Sarcoptes scabiei-A critical resource for a neglected parasite.</title>
        <authorList>
            <person name="Korhonen P.K."/>
            <person name="Gasser R.B."/>
            <person name="Ma G."/>
            <person name="Wang T."/>
            <person name="Stroehlein A.J."/>
            <person name="Young N.D."/>
            <person name="Ang C.S."/>
            <person name="Fernando D.D."/>
            <person name="Lu H.C."/>
            <person name="Taylor S."/>
            <person name="Reynolds S.L."/>
            <person name="Mofiz E."/>
            <person name="Najaraj S.H."/>
            <person name="Gowda H."/>
            <person name="Madugundu A."/>
            <person name="Renuse S."/>
            <person name="Holt D."/>
            <person name="Pandey A."/>
            <person name="Papenfuss A.T."/>
            <person name="Fischer K."/>
        </authorList>
    </citation>
    <scope>NUCLEOTIDE SEQUENCE [LARGE SCALE GENOMIC DNA]</scope>
</reference>
<dbReference type="InterPro" id="IPR035566">
    <property type="entry name" value="Ribosomal_protein_bL20_C"/>
</dbReference>
<keyword evidence="3" id="KW-0687">Ribonucleoprotein</keyword>
<evidence type="ECO:0000313" key="4">
    <source>
        <dbReference type="EMBL" id="KAF7493208.1"/>
    </source>
</evidence>
<keyword evidence="2 4" id="KW-0689">Ribosomal protein</keyword>
<name>A0A834RGX7_SARSC</name>
<protein>
    <submittedName>
        <fullName evidence="4">39S ribosomal protein L20, mitochondrial</fullName>
    </submittedName>
</protein>
<evidence type="ECO:0000313" key="5">
    <source>
        <dbReference type="EnsemblMetazoa" id="KAF7493208.1"/>
    </source>
</evidence>
<dbReference type="AlphaFoldDB" id="A0A834RGX7"/>
<proteinExistence type="inferred from homology"/>
<evidence type="ECO:0000313" key="6">
    <source>
        <dbReference type="Proteomes" id="UP000070412"/>
    </source>
</evidence>
<sequence length="159" mass="19227">MVHLTEICSKYMPFYLRRPETRSVYFRRQAIFRLTGTFYGRNRNVWRCAVNKWLKRMVYLKEFRQRQGVHLKDLYAQRLLAAIEEHDLRMEHFMSILIRSKIELDIETLSLLATYEPRTFKSLVDLARTVLHENDDSIYKNSFQPSPNVFTREMIKDTD</sequence>
<dbReference type="InterPro" id="IPR005813">
    <property type="entry name" value="Ribosomal_bL20"/>
</dbReference>
<dbReference type="SUPFAM" id="SSF74731">
    <property type="entry name" value="Ribosomal protein L20"/>
    <property type="match status" value="1"/>
</dbReference>
<organism evidence="4">
    <name type="scientific">Sarcoptes scabiei</name>
    <name type="common">Itch mite</name>
    <name type="synonym">Acarus scabiei</name>
    <dbReference type="NCBI Taxonomy" id="52283"/>
    <lineage>
        <taxon>Eukaryota</taxon>
        <taxon>Metazoa</taxon>
        <taxon>Ecdysozoa</taxon>
        <taxon>Arthropoda</taxon>
        <taxon>Chelicerata</taxon>
        <taxon>Arachnida</taxon>
        <taxon>Acari</taxon>
        <taxon>Acariformes</taxon>
        <taxon>Sarcoptiformes</taxon>
        <taxon>Astigmata</taxon>
        <taxon>Psoroptidia</taxon>
        <taxon>Sarcoptoidea</taxon>
        <taxon>Sarcoptidae</taxon>
        <taxon>Sarcoptinae</taxon>
        <taxon>Sarcoptes</taxon>
    </lineage>
</organism>
<dbReference type="Pfam" id="PF00453">
    <property type="entry name" value="Ribosomal_L20"/>
    <property type="match status" value="1"/>
</dbReference>
<evidence type="ECO:0000256" key="1">
    <source>
        <dbReference type="ARBA" id="ARBA00007698"/>
    </source>
</evidence>
<gene>
    <name evidence="4" type="ORF">SSS_7491</name>
</gene>
<reference evidence="5" key="3">
    <citation type="submission" date="2022-06" db="UniProtKB">
        <authorList>
            <consortium name="EnsemblMetazoa"/>
        </authorList>
    </citation>
    <scope>IDENTIFICATION</scope>
</reference>
<comment type="similarity">
    <text evidence="1">Belongs to the bacterial ribosomal protein bL20 family.</text>
</comment>
<dbReference type="Proteomes" id="UP000070412">
    <property type="component" value="Unassembled WGS sequence"/>
</dbReference>
<evidence type="ECO:0000256" key="2">
    <source>
        <dbReference type="ARBA" id="ARBA00022980"/>
    </source>
</evidence>
<dbReference type="EMBL" id="WVUK01000056">
    <property type="protein sequence ID" value="KAF7493208.1"/>
    <property type="molecule type" value="Genomic_DNA"/>
</dbReference>
<dbReference type="GO" id="GO:0005840">
    <property type="term" value="C:ribosome"/>
    <property type="evidence" value="ECO:0007669"/>
    <property type="project" value="UniProtKB-KW"/>
</dbReference>
<dbReference type="GO" id="GO:0006412">
    <property type="term" value="P:translation"/>
    <property type="evidence" value="ECO:0007669"/>
    <property type="project" value="InterPro"/>
</dbReference>